<dbReference type="EMBL" id="JAWPEI010000003">
    <property type="protein sequence ID" value="KAK4731497.1"/>
    <property type="molecule type" value="Genomic_DNA"/>
</dbReference>
<sequence>MEMRATILEENMGKMVNIALLVRMEKKHLVEAPMVMRKHVRDLTLNPRVKMVPMMMPEHVTLPTLRMRAYVDSYSYSCTNPYPSRSSVCGYTSSSQSYPKERRDCATPKSKDTLSYTSHGNAHYSGFGNQGRYDRCVKGISTKRINFPIFKGWCDPEAYQSGSRNVSRFSNAMI</sequence>
<dbReference type="AlphaFoldDB" id="A0AAV9M0T6"/>
<accession>A0AAV9M0T6</accession>
<name>A0AAV9M0T6_9SOLN</name>
<keyword evidence="3" id="KW-1185">Reference proteome</keyword>
<comment type="caution">
    <text evidence="2">The sequence shown here is derived from an EMBL/GenBank/DDBJ whole genome shotgun (WGS) entry which is preliminary data.</text>
</comment>
<evidence type="ECO:0000313" key="3">
    <source>
        <dbReference type="Proteomes" id="UP001311915"/>
    </source>
</evidence>
<feature type="compositionally biased region" description="Basic and acidic residues" evidence="1">
    <location>
        <begin position="99"/>
        <end position="112"/>
    </location>
</feature>
<feature type="region of interest" description="Disordered" evidence="1">
    <location>
        <begin position="91"/>
        <end position="112"/>
    </location>
</feature>
<reference evidence="2 3" key="1">
    <citation type="submission" date="2023-10" db="EMBL/GenBank/DDBJ databases">
        <title>Genome-Wide Identification Analysis in wild type Solanum Pinnatisectum Reveals Some Genes Defensing Phytophthora Infestans.</title>
        <authorList>
            <person name="Sun C."/>
        </authorList>
    </citation>
    <scope>NUCLEOTIDE SEQUENCE [LARGE SCALE GENOMIC DNA]</scope>
    <source>
        <strain evidence="2">LQN</strain>
        <tissue evidence="2">Leaf</tissue>
    </source>
</reference>
<proteinExistence type="predicted"/>
<gene>
    <name evidence="2" type="ORF">R3W88_024485</name>
</gene>
<dbReference type="Proteomes" id="UP001311915">
    <property type="component" value="Unassembled WGS sequence"/>
</dbReference>
<evidence type="ECO:0000313" key="2">
    <source>
        <dbReference type="EMBL" id="KAK4731497.1"/>
    </source>
</evidence>
<evidence type="ECO:0000256" key="1">
    <source>
        <dbReference type="SAM" id="MobiDB-lite"/>
    </source>
</evidence>
<organism evidence="2 3">
    <name type="scientific">Solanum pinnatisectum</name>
    <name type="common">tansyleaf nightshade</name>
    <dbReference type="NCBI Taxonomy" id="50273"/>
    <lineage>
        <taxon>Eukaryota</taxon>
        <taxon>Viridiplantae</taxon>
        <taxon>Streptophyta</taxon>
        <taxon>Embryophyta</taxon>
        <taxon>Tracheophyta</taxon>
        <taxon>Spermatophyta</taxon>
        <taxon>Magnoliopsida</taxon>
        <taxon>eudicotyledons</taxon>
        <taxon>Gunneridae</taxon>
        <taxon>Pentapetalae</taxon>
        <taxon>asterids</taxon>
        <taxon>lamiids</taxon>
        <taxon>Solanales</taxon>
        <taxon>Solanaceae</taxon>
        <taxon>Solanoideae</taxon>
        <taxon>Solaneae</taxon>
        <taxon>Solanum</taxon>
    </lineage>
</organism>
<protein>
    <submittedName>
        <fullName evidence="2">Uncharacterized protein</fullName>
    </submittedName>
</protein>